<dbReference type="InterPro" id="IPR038005">
    <property type="entry name" value="RX-like_CC"/>
</dbReference>
<keyword evidence="4" id="KW-0547">Nucleotide-binding</keyword>
<dbReference type="InterPro" id="IPR032675">
    <property type="entry name" value="LRR_dom_sf"/>
</dbReference>
<dbReference type="Pfam" id="PF23598">
    <property type="entry name" value="LRR_14"/>
    <property type="match status" value="1"/>
</dbReference>
<dbReference type="EMBL" id="CAXIPR030000178">
    <property type="protein sequence ID" value="CAM0145264.1"/>
    <property type="molecule type" value="Genomic_DNA"/>
</dbReference>
<dbReference type="Proteomes" id="UP001497457">
    <property type="component" value="Unassembled WGS sequence"/>
</dbReference>
<comment type="similarity">
    <text evidence="1">Belongs to the disease resistance NB-LRR family.</text>
</comment>
<organism evidence="12 13">
    <name type="scientific">Urochloa decumbens</name>
    <dbReference type="NCBI Taxonomy" id="240449"/>
    <lineage>
        <taxon>Eukaryota</taxon>
        <taxon>Viridiplantae</taxon>
        <taxon>Streptophyta</taxon>
        <taxon>Embryophyta</taxon>
        <taxon>Tracheophyta</taxon>
        <taxon>Spermatophyta</taxon>
        <taxon>Magnoliopsida</taxon>
        <taxon>Liliopsida</taxon>
        <taxon>Poales</taxon>
        <taxon>Poaceae</taxon>
        <taxon>PACMAD clade</taxon>
        <taxon>Panicoideae</taxon>
        <taxon>Panicodae</taxon>
        <taxon>Paniceae</taxon>
        <taxon>Melinidinae</taxon>
        <taxon>Urochloa</taxon>
    </lineage>
</organism>
<protein>
    <submittedName>
        <fullName evidence="12">Uncharacterized protein</fullName>
    </submittedName>
</protein>
<evidence type="ECO:0000313" key="13">
    <source>
        <dbReference type="Proteomes" id="UP001497457"/>
    </source>
</evidence>
<evidence type="ECO:0000256" key="2">
    <source>
        <dbReference type="ARBA" id="ARBA00022614"/>
    </source>
</evidence>
<feature type="domain" description="Disease resistance N-terminal" evidence="9">
    <location>
        <begin position="27"/>
        <end position="100"/>
    </location>
</feature>
<dbReference type="InterPro" id="IPR036388">
    <property type="entry name" value="WH-like_DNA-bd_sf"/>
</dbReference>
<dbReference type="InterPro" id="IPR002182">
    <property type="entry name" value="NB-ARC"/>
</dbReference>
<dbReference type="Pfam" id="PF18052">
    <property type="entry name" value="Rx_N"/>
    <property type="match status" value="1"/>
</dbReference>
<dbReference type="Gene3D" id="1.10.8.430">
    <property type="entry name" value="Helical domain of apoptotic protease-activating factors"/>
    <property type="match status" value="1"/>
</dbReference>
<accession>A0ABC9GUJ5</accession>
<dbReference type="Pfam" id="PF23559">
    <property type="entry name" value="WHD_DRP"/>
    <property type="match status" value="1"/>
</dbReference>
<dbReference type="InterPro" id="IPR027417">
    <property type="entry name" value="P-loop_NTPase"/>
</dbReference>
<dbReference type="Gene3D" id="1.10.10.10">
    <property type="entry name" value="Winged helix-like DNA-binding domain superfamily/Winged helix DNA-binding domain"/>
    <property type="match status" value="1"/>
</dbReference>
<evidence type="ECO:0000259" key="11">
    <source>
        <dbReference type="Pfam" id="PF23598"/>
    </source>
</evidence>
<dbReference type="InterPro" id="IPR044974">
    <property type="entry name" value="Disease_R_plants"/>
</dbReference>
<dbReference type="GO" id="GO:0002758">
    <property type="term" value="P:innate immune response-activating signaling pathway"/>
    <property type="evidence" value="ECO:0007669"/>
    <property type="project" value="UniProtKB-ARBA"/>
</dbReference>
<keyword evidence="6" id="KW-0175">Coiled coil</keyword>
<dbReference type="FunFam" id="3.40.50.300:FF:001091">
    <property type="entry name" value="Probable disease resistance protein At1g61300"/>
    <property type="match status" value="1"/>
</dbReference>
<dbReference type="PANTHER" id="PTHR23155:SF1232">
    <property type="entry name" value="OS09G0270700 PROTEIN"/>
    <property type="match status" value="1"/>
</dbReference>
<keyword evidence="7" id="KW-0732">Signal</keyword>
<evidence type="ECO:0000256" key="3">
    <source>
        <dbReference type="ARBA" id="ARBA00022737"/>
    </source>
</evidence>
<feature type="signal peptide" evidence="7">
    <location>
        <begin position="1"/>
        <end position="18"/>
    </location>
</feature>
<dbReference type="Gene3D" id="1.20.5.4130">
    <property type="match status" value="1"/>
</dbReference>
<feature type="chain" id="PRO_5044848628" evidence="7">
    <location>
        <begin position="19"/>
        <end position="918"/>
    </location>
</feature>
<proteinExistence type="inferred from homology"/>
<dbReference type="GO" id="GO:0000166">
    <property type="term" value="F:nucleotide binding"/>
    <property type="evidence" value="ECO:0007669"/>
    <property type="project" value="UniProtKB-KW"/>
</dbReference>
<evidence type="ECO:0000256" key="5">
    <source>
        <dbReference type="ARBA" id="ARBA00022821"/>
    </source>
</evidence>
<sequence>MAKTVILHVIMKIGTALAGETITFAKPLLAKKSKLVVALPRNMKLIKNELELIHAFLKGIDRKGAKNEVMEAWIVQVRKLAYEMEDAVDQFVYVVGEHSPKGTWDYFKRIGKKPSALFSLDGIASKVKRINQDLKHLSEIVDRWTKPLDSGIEIPPASYETEHVYLPGPGHDYLIEDHELVGTDKNKRTLIGSLRSEDQSVRIIAVWGMGGVGKSTLVNSVHRTEAFRFDFRLWVSISQSYKLDDILRYMLKDLGKEKLEMDPEKMSSAELRVELKKNLDKKRYLIILDDVWTADALFRIREVLVDNGLGSRIIVTTRMEEVASIADEDYKIKVEPLGDHDSWLLFCRKAFPKIDNHVCPPDLQTCCDDIVQKIKGLPLALVAIGSLLSLKPRTENEWRNFCNQLTWELHSNESLNHVEKVLNLSYKYLQGYLKNCFLYSAIFPEDYLIHRKRLIRLWIAEGFIEQKGACTLEDIADGYLGELVRRSMFQVVQRNNFGRIKSFRMHDLVRELAIFQSRKENFSTICDGNHGVIPVGLDPRRLSVLQSNNGILSNINPSRLRTLITFDIINGSSSWYSSFYSKSKYLAVLDLSGLPISTVPKSLGDLFNLRLLCLDNTKVMEIPKSIKKLQNLQTLSIEHAQLFSFPHGVSKLKKLQHIMVSRSPDVNNGFFNGLEGVKPFKGLWHLAELQTLFAIKASEQFVAKLRHLTQLRTLEICDVRTSHCAQLCNSLSDMHQLSRLLIRACNEDELLQLDSLTFPNPLQKLDIVGRLSEKTLESPFFLNHGHALLEIHLVNSQLSKNQLLQLSKLTKLTELYLGEAYNGEELHFHTDSFRNLKRIHLVDLAHVNAVSIDEGALLNVEHICVRNLQELWEVPVGISFLTSVKEAVFTDMHPEFPSNVLKEMLNHVPNVYVTTKGN</sequence>
<feature type="domain" description="NB-ARC" evidence="8">
    <location>
        <begin position="185"/>
        <end position="353"/>
    </location>
</feature>
<comment type="caution">
    <text evidence="12">The sequence shown here is derived from an EMBL/GenBank/DDBJ whole genome shotgun (WGS) entry which is preliminary data.</text>
</comment>
<name>A0ABC9GUJ5_9POAL</name>
<reference evidence="12" key="1">
    <citation type="submission" date="2024-10" db="EMBL/GenBank/DDBJ databases">
        <authorList>
            <person name="Ryan C."/>
        </authorList>
    </citation>
    <scope>NUCLEOTIDE SEQUENCE [LARGE SCALE GENOMIC DNA]</scope>
</reference>
<evidence type="ECO:0000256" key="1">
    <source>
        <dbReference type="ARBA" id="ARBA00008894"/>
    </source>
</evidence>
<feature type="domain" description="Disease resistance R13L4/SHOC-2-like LRR" evidence="11">
    <location>
        <begin position="581"/>
        <end position="887"/>
    </location>
</feature>
<dbReference type="InterPro" id="IPR041118">
    <property type="entry name" value="Rx_N"/>
</dbReference>
<dbReference type="FunFam" id="1.10.10.10:FF:000322">
    <property type="entry name" value="Probable disease resistance protein At1g63360"/>
    <property type="match status" value="1"/>
</dbReference>
<evidence type="ECO:0000256" key="6">
    <source>
        <dbReference type="ARBA" id="ARBA00023054"/>
    </source>
</evidence>
<keyword evidence="13" id="KW-1185">Reference proteome</keyword>
<evidence type="ECO:0000259" key="8">
    <source>
        <dbReference type="Pfam" id="PF00931"/>
    </source>
</evidence>
<gene>
    <name evidence="12" type="ORF">URODEC1_LOCUS119019</name>
</gene>
<evidence type="ECO:0000256" key="4">
    <source>
        <dbReference type="ARBA" id="ARBA00022741"/>
    </source>
</evidence>
<evidence type="ECO:0000313" key="12">
    <source>
        <dbReference type="EMBL" id="CAM0145264.1"/>
    </source>
</evidence>
<evidence type="ECO:0000256" key="7">
    <source>
        <dbReference type="SAM" id="SignalP"/>
    </source>
</evidence>
<dbReference type="AlphaFoldDB" id="A0ABC9GUJ5"/>
<dbReference type="SUPFAM" id="SSF52540">
    <property type="entry name" value="P-loop containing nucleoside triphosphate hydrolases"/>
    <property type="match status" value="1"/>
</dbReference>
<dbReference type="InterPro" id="IPR042197">
    <property type="entry name" value="Apaf_helical"/>
</dbReference>
<keyword evidence="2" id="KW-0433">Leucine-rich repeat</keyword>
<dbReference type="Pfam" id="PF00931">
    <property type="entry name" value="NB-ARC"/>
    <property type="match status" value="1"/>
</dbReference>
<dbReference type="Gene3D" id="3.80.10.10">
    <property type="entry name" value="Ribonuclease Inhibitor"/>
    <property type="match status" value="2"/>
</dbReference>
<dbReference type="SUPFAM" id="SSF52058">
    <property type="entry name" value="L domain-like"/>
    <property type="match status" value="1"/>
</dbReference>
<feature type="domain" description="Disease resistance protein winged helix" evidence="10">
    <location>
        <begin position="442"/>
        <end position="513"/>
    </location>
</feature>
<dbReference type="GO" id="GO:0009626">
    <property type="term" value="P:plant-type hypersensitive response"/>
    <property type="evidence" value="ECO:0007669"/>
    <property type="project" value="UniProtKB-ARBA"/>
</dbReference>
<dbReference type="PANTHER" id="PTHR23155">
    <property type="entry name" value="DISEASE RESISTANCE PROTEIN RP"/>
    <property type="match status" value="1"/>
</dbReference>
<dbReference type="CDD" id="cd14798">
    <property type="entry name" value="RX-CC_like"/>
    <property type="match status" value="1"/>
</dbReference>
<keyword evidence="5" id="KW-0611">Plant defense</keyword>
<dbReference type="InterPro" id="IPR055414">
    <property type="entry name" value="LRR_R13L4/SHOC2-like"/>
</dbReference>
<evidence type="ECO:0000259" key="10">
    <source>
        <dbReference type="Pfam" id="PF23559"/>
    </source>
</evidence>
<dbReference type="GO" id="GO:0042742">
    <property type="term" value="P:defense response to bacterium"/>
    <property type="evidence" value="ECO:0007669"/>
    <property type="project" value="UniProtKB-ARBA"/>
</dbReference>
<dbReference type="Gene3D" id="3.40.50.300">
    <property type="entry name" value="P-loop containing nucleotide triphosphate hydrolases"/>
    <property type="match status" value="1"/>
</dbReference>
<evidence type="ECO:0000259" key="9">
    <source>
        <dbReference type="Pfam" id="PF18052"/>
    </source>
</evidence>
<dbReference type="InterPro" id="IPR058922">
    <property type="entry name" value="WHD_DRP"/>
</dbReference>
<keyword evidence="3" id="KW-0677">Repeat</keyword>
<dbReference type="PRINTS" id="PR00364">
    <property type="entry name" value="DISEASERSIST"/>
</dbReference>